<dbReference type="EMBL" id="MCGO01000007">
    <property type="protein sequence ID" value="ORY50482.1"/>
    <property type="molecule type" value="Genomic_DNA"/>
</dbReference>
<feature type="transmembrane region" description="Helical" evidence="15">
    <location>
        <begin position="635"/>
        <end position="660"/>
    </location>
</feature>
<comment type="pathway">
    <text evidence="2 15">Protein modification; protein glycosylation.</text>
</comment>
<dbReference type="STRING" id="329046.A0A1Y2CU13"/>
<comment type="caution">
    <text evidence="18">The sequence shown here is derived from an EMBL/GenBank/DDBJ whole genome shotgun (WGS) entry which is preliminary data.</text>
</comment>
<dbReference type="PANTHER" id="PTHR10050:SF50">
    <property type="entry name" value="DOLICHYL-PHOSPHATE-MANNOSE--PROTEIN MANNOSYLTRANSFERASE 1-RELATED"/>
    <property type="match status" value="1"/>
</dbReference>
<evidence type="ECO:0000256" key="8">
    <source>
        <dbReference type="ARBA" id="ARBA00022737"/>
    </source>
</evidence>
<dbReference type="Proteomes" id="UP000193642">
    <property type="component" value="Unassembled WGS sequence"/>
</dbReference>
<keyword evidence="12" id="KW-0325">Glycoprotein</keyword>
<dbReference type="SMART" id="SM00472">
    <property type="entry name" value="MIR"/>
    <property type="match status" value="3"/>
</dbReference>
<keyword evidence="5 15" id="KW-0328">Glycosyltransferase</keyword>
<evidence type="ECO:0000256" key="11">
    <source>
        <dbReference type="ARBA" id="ARBA00023136"/>
    </source>
</evidence>
<dbReference type="UniPathway" id="UPA00378"/>
<dbReference type="InterPro" id="IPR003342">
    <property type="entry name" value="ArnT-like_N"/>
</dbReference>
<evidence type="ECO:0000256" key="6">
    <source>
        <dbReference type="ARBA" id="ARBA00022679"/>
    </source>
</evidence>
<feature type="transmembrane region" description="Helical" evidence="15">
    <location>
        <begin position="165"/>
        <end position="197"/>
    </location>
</feature>
<dbReference type="SUPFAM" id="SSF82109">
    <property type="entry name" value="MIR domain"/>
    <property type="match status" value="1"/>
</dbReference>
<dbReference type="Gene3D" id="2.80.10.50">
    <property type="match status" value="1"/>
</dbReference>
<comment type="catalytic activity">
    <reaction evidence="13 15">
        <text>a di-trans,poly-cis-dolichyl beta-D-mannosyl phosphate + L-threonyl-[protein] = 3-O-(alpha-D-mannosyl)-L-threonyl-[protein] + a di-trans,poly-cis-dolichyl phosphate + H(+)</text>
        <dbReference type="Rhea" id="RHEA:53396"/>
        <dbReference type="Rhea" id="RHEA-COMP:11060"/>
        <dbReference type="Rhea" id="RHEA-COMP:13547"/>
        <dbReference type="Rhea" id="RHEA-COMP:19498"/>
        <dbReference type="Rhea" id="RHEA-COMP:19501"/>
        <dbReference type="ChEBI" id="CHEBI:15378"/>
        <dbReference type="ChEBI" id="CHEBI:30013"/>
        <dbReference type="ChEBI" id="CHEBI:57683"/>
        <dbReference type="ChEBI" id="CHEBI:58211"/>
        <dbReference type="ChEBI" id="CHEBI:137323"/>
        <dbReference type="EC" id="2.4.1.109"/>
    </reaction>
</comment>
<keyword evidence="11 15" id="KW-0472">Membrane</keyword>
<evidence type="ECO:0000256" key="13">
    <source>
        <dbReference type="ARBA" id="ARBA00045085"/>
    </source>
</evidence>
<dbReference type="PANTHER" id="PTHR10050">
    <property type="entry name" value="DOLICHYL-PHOSPHATE-MANNOSE--PROTEIN MANNOSYLTRANSFERASE"/>
    <property type="match status" value="1"/>
</dbReference>
<keyword evidence="7 15" id="KW-0812">Transmembrane</keyword>
<dbReference type="EC" id="2.4.1.109" evidence="4 15"/>
<comment type="catalytic activity">
    <reaction evidence="14 15">
        <text>a di-trans,poly-cis-dolichyl beta-D-mannosyl phosphate + L-seryl-[protein] = 3-O-(alpha-D-mannosyl)-L-seryl-[protein] + a di-trans,poly-cis-dolichyl phosphate + H(+)</text>
        <dbReference type="Rhea" id="RHEA:17377"/>
        <dbReference type="Rhea" id="RHEA-COMP:9863"/>
        <dbReference type="Rhea" id="RHEA-COMP:13546"/>
        <dbReference type="Rhea" id="RHEA-COMP:19498"/>
        <dbReference type="Rhea" id="RHEA-COMP:19501"/>
        <dbReference type="ChEBI" id="CHEBI:15378"/>
        <dbReference type="ChEBI" id="CHEBI:29999"/>
        <dbReference type="ChEBI" id="CHEBI:57683"/>
        <dbReference type="ChEBI" id="CHEBI:58211"/>
        <dbReference type="ChEBI" id="CHEBI:137321"/>
        <dbReference type="EC" id="2.4.1.109"/>
    </reaction>
</comment>
<dbReference type="GO" id="GO:0004169">
    <property type="term" value="F:dolichyl-phosphate-mannose-protein mannosyltransferase activity"/>
    <property type="evidence" value="ECO:0007669"/>
    <property type="project" value="UniProtKB-UniRule"/>
</dbReference>
<dbReference type="InterPro" id="IPR032421">
    <property type="entry name" value="PMT_4TMC"/>
</dbReference>
<evidence type="ECO:0000256" key="2">
    <source>
        <dbReference type="ARBA" id="ARBA00004922"/>
    </source>
</evidence>
<feature type="domain" description="MIR" evidence="17">
    <location>
        <begin position="339"/>
        <end position="395"/>
    </location>
</feature>
<evidence type="ECO:0000256" key="14">
    <source>
        <dbReference type="ARBA" id="ARBA00045102"/>
    </source>
</evidence>
<dbReference type="Pfam" id="PF02815">
    <property type="entry name" value="MIR"/>
    <property type="match status" value="1"/>
</dbReference>
<feature type="domain" description="MIR" evidence="17">
    <location>
        <begin position="275"/>
        <end position="329"/>
    </location>
</feature>
<dbReference type="InterPro" id="IPR016093">
    <property type="entry name" value="MIR_motif"/>
</dbReference>
<comment type="subcellular location">
    <subcellularLocation>
        <location evidence="1 15">Endoplasmic reticulum membrane</location>
        <topology evidence="1 15">Multi-pass membrane protein</topology>
    </subcellularLocation>
</comment>
<evidence type="ECO:0000256" key="7">
    <source>
        <dbReference type="ARBA" id="ARBA00022692"/>
    </source>
</evidence>
<evidence type="ECO:0000256" key="16">
    <source>
        <dbReference type="SAM" id="SignalP"/>
    </source>
</evidence>
<accession>A0A1Y2CU13</accession>
<keyword evidence="16" id="KW-0732">Signal</keyword>
<evidence type="ECO:0000313" key="18">
    <source>
        <dbReference type="EMBL" id="ORY50482.1"/>
    </source>
</evidence>
<feature type="transmembrane region" description="Helical" evidence="15">
    <location>
        <begin position="135"/>
        <end position="153"/>
    </location>
</feature>
<dbReference type="GO" id="GO:0005789">
    <property type="term" value="C:endoplasmic reticulum membrane"/>
    <property type="evidence" value="ECO:0007669"/>
    <property type="project" value="UniProtKB-SubCell"/>
</dbReference>
<evidence type="ECO:0000256" key="1">
    <source>
        <dbReference type="ARBA" id="ARBA00004477"/>
    </source>
</evidence>
<feature type="signal peptide" evidence="16">
    <location>
        <begin position="1"/>
        <end position="18"/>
    </location>
</feature>
<feature type="transmembrane region" description="Helical" evidence="15">
    <location>
        <begin position="539"/>
        <end position="560"/>
    </location>
</feature>
<organism evidence="18 19">
    <name type="scientific">Rhizoclosmatium globosum</name>
    <dbReference type="NCBI Taxonomy" id="329046"/>
    <lineage>
        <taxon>Eukaryota</taxon>
        <taxon>Fungi</taxon>
        <taxon>Fungi incertae sedis</taxon>
        <taxon>Chytridiomycota</taxon>
        <taxon>Chytridiomycota incertae sedis</taxon>
        <taxon>Chytridiomycetes</taxon>
        <taxon>Chytridiales</taxon>
        <taxon>Chytriomycetaceae</taxon>
        <taxon>Rhizoclosmatium</taxon>
    </lineage>
</organism>
<keyword evidence="8" id="KW-0677">Repeat</keyword>
<dbReference type="InterPro" id="IPR027005">
    <property type="entry name" value="PMT-like"/>
</dbReference>
<comment type="similarity">
    <text evidence="3 15">Belongs to the glycosyltransferase 39 family.</text>
</comment>
<evidence type="ECO:0000256" key="3">
    <source>
        <dbReference type="ARBA" id="ARBA00007222"/>
    </source>
</evidence>
<dbReference type="OrthoDB" id="292747at2759"/>
<gene>
    <name evidence="18" type="ORF">BCR33DRAFT_676668</name>
</gene>
<proteinExistence type="inferred from homology"/>
<dbReference type="AlphaFoldDB" id="A0A1Y2CU13"/>
<dbReference type="PROSITE" id="PS50919">
    <property type="entry name" value="MIR"/>
    <property type="match status" value="3"/>
</dbReference>
<keyword evidence="6 15" id="KW-0808">Transferase</keyword>
<evidence type="ECO:0000256" key="15">
    <source>
        <dbReference type="RuleBase" id="RU367007"/>
    </source>
</evidence>
<feature type="transmembrane region" description="Helical" evidence="15">
    <location>
        <begin position="580"/>
        <end position="598"/>
    </location>
</feature>
<evidence type="ECO:0000256" key="5">
    <source>
        <dbReference type="ARBA" id="ARBA00022676"/>
    </source>
</evidence>
<evidence type="ECO:0000256" key="9">
    <source>
        <dbReference type="ARBA" id="ARBA00022824"/>
    </source>
</evidence>
<feature type="transmembrane region" description="Helical" evidence="15">
    <location>
        <begin position="84"/>
        <end position="105"/>
    </location>
</feature>
<evidence type="ECO:0000256" key="10">
    <source>
        <dbReference type="ARBA" id="ARBA00022989"/>
    </source>
</evidence>
<evidence type="ECO:0000259" key="17">
    <source>
        <dbReference type="PROSITE" id="PS50919"/>
    </source>
</evidence>
<feature type="transmembrane region" description="Helical" evidence="15">
    <location>
        <begin position="610"/>
        <end position="629"/>
    </location>
</feature>
<evidence type="ECO:0000256" key="12">
    <source>
        <dbReference type="ARBA" id="ARBA00023180"/>
    </source>
</evidence>
<name>A0A1Y2CU13_9FUNG</name>
<sequence length="721" mass="81806">MALTFISLFIRLFRISNPHEVVFDEVHFGGFATKYLSGKFFMDVHPPLGKLLYASAGVLSGSYNRTFTFEKIGTDYLPSHVPYVFMRLFPAVTGALMIPTAYGTLRKLGTSTISSVLVAGMLLLENAFVTQSRLILLDAFLLFFTSLTVYFWADFQSLQEKPFSAVWYRALALTGVSLGLTCSVKWVGLFLIATIGLQTIQNLWTILGDSKRVSPNIFIRHFFARAFCLILLPATLYTIFFQIHFLVLGQHGAGSGFMSPEFQASLKGRSVPDAYLSVGYGSTITLRHHATSGGYLHSHPHNYPAGSKQQQITCYGFADANSNFLVEKAGGVSFNPKEFEGLRDGQIIRLKHIATNKHLHSHDKPPPLSNKDYHFEVSGYGISLDTNDHWRVEVVPKKKKGWGSGGMVRAMHDEIKLMHVNRRCYLFSHKKKLPEWGFSQQEVTCAKNGNRPGAIWRIEGNTNPLLPTSAVKANYIPLTFWQKFIELHQKMWEVNSGLTKSHPYESRPGDWPFMVRGINFWTHKEKGNGRQIYLIGNPFVWWIATCSVVACMFVVLVGVALVKRRILQFTDLQFVRTWSAAQLLSSAYIFHYIPFFLMHRQLFLHHYLPSLYFSILSIGILFDLVTLRLPRPVKLVLACTIMAITILIFLDYSPLSYGFLMHKRHCERLKWRRDWDWSCINSIDDTHDILPHPGEVLHHDDGKHAMVQVSTILNGTVGKSG</sequence>
<reference evidence="18 19" key="1">
    <citation type="submission" date="2016-07" db="EMBL/GenBank/DDBJ databases">
        <title>Pervasive Adenine N6-methylation of Active Genes in Fungi.</title>
        <authorList>
            <consortium name="DOE Joint Genome Institute"/>
            <person name="Mondo S.J."/>
            <person name="Dannebaum R.O."/>
            <person name="Kuo R.C."/>
            <person name="Labutti K."/>
            <person name="Haridas S."/>
            <person name="Kuo A."/>
            <person name="Salamov A."/>
            <person name="Ahrendt S.R."/>
            <person name="Lipzen A."/>
            <person name="Sullivan W."/>
            <person name="Andreopoulos W.B."/>
            <person name="Clum A."/>
            <person name="Lindquist E."/>
            <person name="Daum C."/>
            <person name="Ramamoorthy G.K."/>
            <person name="Gryganskyi A."/>
            <person name="Culley D."/>
            <person name="Magnuson J.K."/>
            <person name="James T.Y."/>
            <person name="O'Malley M.A."/>
            <person name="Stajich J.E."/>
            <person name="Spatafora J.W."/>
            <person name="Visel A."/>
            <person name="Grigoriev I.V."/>
        </authorList>
    </citation>
    <scope>NUCLEOTIDE SEQUENCE [LARGE SCALE GENOMIC DNA]</scope>
    <source>
        <strain evidence="18 19">JEL800</strain>
    </source>
</reference>
<feature type="chain" id="PRO_5012124113" description="Dolichyl-phosphate-mannose--protein mannosyltransferase" evidence="16">
    <location>
        <begin position="19"/>
        <end position="721"/>
    </location>
</feature>
<feature type="domain" description="MIR" evidence="17">
    <location>
        <begin position="405"/>
        <end position="461"/>
    </location>
</feature>
<feature type="transmembrane region" description="Helical" evidence="15">
    <location>
        <begin position="217"/>
        <end position="240"/>
    </location>
</feature>
<keyword evidence="19" id="KW-1185">Reference proteome</keyword>
<protein>
    <recommendedName>
        <fullName evidence="4 15">Dolichyl-phosphate-mannose--protein mannosyltransferase</fullName>
        <ecNumber evidence="4 15">2.4.1.109</ecNumber>
    </recommendedName>
</protein>
<dbReference type="InterPro" id="IPR036300">
    <property type="entry name" value="MIR_dom_sf"/>
</dbReference>
<dbReference type="Pfam" id="PF02366">
    <property type="entry name" value="PMT"/>
    <property type="match status" value="1"/>
</dbReference>
<evidence type="ECO:0000313" key="19">
    <source>
        <dbReference type="Proteomes" id="UP000193642"/>
    </source>
</evidence>
<keyword evidence="9 15" id="KW-0256">Endoplasmic reticulum</keyword>
<dbReference type="Pfam" id="PF16192">
    <property type="entry name" value="PMT_4TMC"/>
    <property type="match status" value="1"/>
</dbReference>
<evidence type="ECO:0000256" key="4">
    <source>
        <dbReference type="ARBA" id="ARBA00012839"/>
    </source>
</evidence>
<comment type="function">
    <text evidence="15">Transfers mannose from Dol-P-mannose to Ser or Thr residues on proteins.</text>
</comment>
<keyword evidence="10 15" id="KW-1133">Transmembrane helix</keyword>